<evidence type="ECO:0000256" key="7">
    <source>
        <dbReference type="ARBA" id="ARBA00023136"/>
    </source>
</evidence>
<accession>A0A0P7UY50</accession>
<dbReference type="PROSITE" id="PS51257">
    <property type="entry name" value="PROKAR_LIPOPROTEIN"/>
    <property type="match status" value="1"/>
</dbReference>
<evidence type="ECO:0000256" key="5">
    <source>
        <dbReference type="ARBA" id="ARBA00022729"/>
    </source>
</evidence>
<dbReference type="Proteomes" id="UP000034805">
    <property type="component" value="Unassembled WGS sequence"/>
</dbReference>
<comment type="similarity">
    <text evidence="2 11">Belongs to the glypican family.</text>
</comment>
<feature type="region of interest" description="Disordered" evidence="13">
    <location>
        <begin position="319"/>
        <end position="339"/>
    </location>
</feature>
<keyword evidence="4 12" id="KW-0336">GPI-anchor</keyword>
<dbReference type="GO" id="GO:0005576">
    <property type="term" value="C:extracellular region"/>
    <property type="evidence" value="ECO:0007669"/>
    <property type="project" value="TreeGrafter"/>
</dbReference>
<evidence type="ECO:0000256" key="11">
    <source>
        <dbReference type="RuleBase" id="RU003518"/>
    </source>
</evidence>
<evidence type="ECO:0000256" key="9">
    <source>
        <dbReference type="ARBA" id="ARBA00023207"/>
    </source>
</evidence>
<protein>
    <submittedName>
        <fullName evidence="15">Glypican-5-like</fullName>
    </submittedName>
</protein>
<evidence type="ECO:0000256" key="1">
    <source>
        <dbReference type="ARBA" id="ARBA00004609"/>
    </source>
</evidence>
<comment type="caution">
    <text evidence="15">The sequence shown here is derived from an EMBL/GenBank/DDBJ whole genome shotgun (WGS) entry which is preliminary data.</text>
</comment>
<keyword evidence="9 12" id="KW-0357">Heparan sulfate</keyword>
<sequence>MGGRALLCSLLLASCAVLSAGGPSGCHEVRKVFHSRHVMGQVKWVPETPRSVVLFGLLWFFFPEMMENIIRQAENHTDALFRNTYRSMAFKAAELVRELFTDIALFVLGSELGAEDLVRRFFDGLFPLAYDRLLEPGLTEISAGYAECVRAVRQELRPFGAIPRQLAEQIGRSLLPGRIFLQALNLGIEVINTTDHLQYGKECRQALLKMLYCPHCQGLTHSRPCTGYCLNVMRGCLASAAEVDIHWREFVRSLEEVSSRMQGAGDPEQVLLSIHTLVNSAVVHVQRNGPRILAQVRKRIPKCPCVGYLHRVCGHPRRKASQSVSDEPRDGRQVPPLWPPGREMEESFTRWTKEFLGSLRLYRTFYGGLADQLCVSDLASEDGLSCWNGADVVKSRSSGGISPSFRELWIMAEWTALHMLGPDATLILKGKLACYTLQVVGSGIKAQAVNPEVKVKGADPVIHQIIDKLKHINQVGATSSNKTPL</sequence>
<dbReference type="PROSITE" id="PS01207">
    <property type="entry name" value="GLYPICAN"/>
    <property type="match status" value="1"/>
</dbReference>
<keyword evidence="3" id="KW-1003">Cell membrane</keyword>
<evidence type="ECO:0000256" key="2">
    <source>
        <dbReference type="ARBA" id="ARBA00010260"/>
    </source>
</evidence>
<dbReference type="PANTHER" id="PTHR10822:SF12">
    <property type="entry name" value="GLYPICAN-5"/>
    <property type="match status" value="1"/>
</dbReference>
<evidence type="ECO:0000256" key="4">
    <source>
        <dbReference type="ARBA" id="ARBA00022622"/>
    </source>
</evidence>
<comment type="subcellular location">
    <subcellularLocation>
        <location evidence="1 12">Cell membrane</location>
        <topology evidence="1 12">Lipid-anchor</topology>
        <topology evidence="1 12">GPI-anchor</topology>
    </subcellularLocation>
</comment>
<evidence type="ECO:0000256" key="14">
    <source>
        <dbReference type="SAM" id="SignalP"/>
    </source>
</evidence>
<dbReference type="InterPro" id="IPR001863">
    <property type="entry name" value="Glypican"/>
</dbReference>
<evidence type="ECO:0000256" key="6">
    <source>
        <dbReference type="ARBA" id="ARBA00022974"/>
    </source>
</evidence>
<evidence type="ECO:0000256" key="3">
    <source>
        <dbReference type="ARBA" id="ARBA00022475"/>
    </source>
</evidence>
<evidence type="ECO:0000313" key="16">
    <source>
        <dbReference type="Proteomes" id="UP000034805"/>
    </source>
</evidence>
<dbReference type="STRING" id="113540.ENSSFOP00015008492"/>
<dbReference type="GO" id="GO:1905475">
    <property type="term" value="P:regulation of protein localization to membrane"/>
    <property type="evidence" value="ECO:0007669"/>
    <property type="project" value="TreeGrafter"/>
</dbReference>
<dbReference type="GO" id="GO:0005886">
    <property type="term" value="C:plasma membrane"/>
    <property type="evidence" value="ECO:0007669"/>
    <property type="project" value="UniProtKB-SubCell"/>
</dbReference>
<feature type="signal peptide" evidence="14">
    <location>
        <begin position="1"/>
        <end position="21"/>
    </location>
</feature>
<keyword evidence="5 14" id="KW-0732">Signal</keyword>
<keyword evidence="8" id="KW-0325">Glycoprotein</keyword>
<comment type="function">
    <text evidence="12">Cell surface proteoglycan.</text>
</comment>
<dbReference type="GO" id="GO:0009986">
    <property type="term" value="C:cell surface"/>
    <property type="evidence" value="ECO:0007669"/>
    <property type="project" value="TreeGrafter"/>
</dbReference>
<dbReference type="EMBL" id="JARO02000262">
    <property type="protein sequence ID" value="KPP79202.1"/>
    <property type="molecule type" value="Genomic_DNA"/>
</dbReference>
<dbReference type="InterPro" id="IPR019803">
    <property type="entry name" value="Glypican_CS"/>
</dbReference>
<evidence type="ECO:0000256" key="13">
    <source>
        <dbReference type="SAM" id="MobiDB-lite"/>
    </source>
</evidence>
<reference evidence="15 16" key="1">
    <citation type="submission" date="2015-08" db="EMBL/GenBank/DDBJ databases">
        <title>The genome of the Asian arowana (Scleropages formosus).</title>
        <authorList>
            <person name="Tan M.H."/>
            <person name="Gan H.M."/>
            <person name="Croft L.J."/>
            <person name="Austin C.M."/>
        </authorList>
    </citation>
    <scope>NUCLEOTIDE SEQUENCE [LARGE SCALE GENOMIC DNA]</scope>
    <source>
        <strain evidence="15">Aro1</strain>
    </source>
</reference>
<dbReference type="GO" id="GO:0098552">
    <property type="term" value="C:side of membrane"/>
    <property type="evidence" value="ECO:0007669"/>
    <property type="project" value="UniProtKB-KW"/>
</dbReference>
<evidence type="ECO:0000313" key="15">
    <source>
        <dbReference type="EMBL" id="KPP79202.1"/>
    </source>
</evidence>
<evidence type="ECO:0000256" key="8">
    <source>
        <dbReference type="ARBA" id="ARBA00023180"/>
    </source>
</evidence>
<name>A0A0P7UY50_SCLFO</name>
<organism evidence="15 16">
    <name type="scientific">Scleropages formosus</name>
    <name type="common">Asian bonytongue</name>
    <name type="synonym">Osteoglossum formosum</name>
    <dbReference type="NCBI Taxonomy" id="113540"/>
    <lineage>
        <taxon>Eukaryota</taxon>
        <taxon>Metazoa</taxon>
        <taxon>Chordata</taxon>
        <taxon>Craniata</taxon>
        <taxon>Vertebrata</taxon>
        <taxon>Euteleostomi</taxon>
        <taxon>Actinopterygii</taxon>
        <taxon>Neopterygii</taxon>
        <taxon>Teleostei</taxon>
        <taxon>Osteoglossocephala</taxon>
        <taxon>Osteoglossomorpha</taxon>
        <taxon>Osteoglossiformes</taxon>
        <taxon>Osteoglossidae</taxon>
        <taxon>Scleropages</taxon>
    </lineage>
</organism>
<evidence type="ECO:0000256" key="10">
    <source>
        <dbReference type="ARBA" id="ARBA00023288"/>
    </source>
</evidence>
<dbReference type="Pfam" id="PF01153">
    <property type="entry name" value="Glypican"/>
    <property type="match status" value="2"/>
</dbReference>
<keyword evidence="10 12" id="KW-0449">Lipoprotein</keyword>
<feature type="chain" id="PRO_5006143481" evidence="14">
    <location>
        <begin position="22"/>
        <end position="485"/>
    </location>
</feature>
<gene>
    <name evidence="15" type="ORF">Z043_101235</name>
</gene>
<proteinExistence type="inferred from homology"/>
<keyword evidence="7 12" id="KW-0472">Membrane</keyword>
<dbReference type="PANTHER" id="PTHR10822">
    <property type="entry name" value="GLYPICAN"/>
    <property type="match status" value="1"/>
</dbReference>
<dbReference type="AlphaFoldDB" id="A0A0P7UY50"/>
<keyword evidence="6 12" id="KW-0654">Proteoglycan</keyword>
<dbReference type="GO" id="GO:0090263">
    <property type="term" value="P:positive regulation of canonical Wnt signaling pathway"/>
    <property type="evidence" value="ECO:0007669"/>
    <property type="project" value="TreeGrafter"/>
</dbReference>
<dbReference type="GO" id="GO:0016477">
    <property type="term" value="P:cell migration"/>
    <property type="evidence" value="ECO:0007669"/>
    <property type="project" value="TreeGrafter"/>
</dbReference>
<evidence type="ECO:0000256" key="12">
    <source>
        <dbReference type="RuleBase" id="RU003519"/>
    </source>
</evidence>